<organism evidence="2 3">
    <name type="scientific">Phytophthora cactorum</name>
    <dbReference type="NCBI Taxonomy" id="29920"/>
    <lineage>
        <taxon>Eukaryota</taxon>
        <taxon>Sar</taxon>
        <taxon>Stramenopiles</taxon>
        <taxon>Oomycota</taxon>
        <taxon>Peronosporomycetes</taxon>
        <taxon>Peronosporales</taxon>
        <taxon>Peronosporaceae</taxon>
        <taxon>Phytophthora</taxon>
    </lineage>
</organism>
<evidence type="ECO:0000256" key="1">
    <source>
        <dbReference type="SAM" id="SignalP"/>
    </source>
</evidence>
<reference evidence="2" key="1">
    <citation type="submission" date="2021-01" db="EMBL/GenBank/DDBJ databases">
        <title>Phytophthora aleatoria, a newly-described species from Pinus radiata is distinct from Phytophthora cactorum isolates based on comparative genomics.</title>
        <authorList>
            <person name="Mcdougal R."/>
            <person name="Panda P."/>
            <person name="Williams N."/>
            <person name="Studholme D.J."/>
        </authorList>
    </citation>
    <scope>NUCLEOTIDE SEQUENCE</scope>
    <source>
        <strain evidence="2">NZFS 3830</strain>
    </source>
</reference>
<dbReference type="Proteomes" id="UP000688947">
    <property type="component" value="Unassembled WGS sequence"/>
</dbReference>
<gene>
    <name evidence="2" type="ORF">JG687_00012269</name>
</gene>
<proteinExistence type="predicted"/>
<evidence type="ECO:0000313" key="3">
    <source>
        <dbReference type="Proteomes" id="UP000688947"/>
    </source>
</evidence>
<feature type="chain" id="PRO_5035830808" description="RxLR effector protein" evidence="1">
    <location>
        <begin position="22"/>
        <end position="70"/>
    </location>
</feature>
<sequence length="70" mass="7699">MRFSNMLQAVVALTLLSSGPALPTVEKCLSARILQTVEKGRADATRYLRAEIPNRPITTPRKKEAIPGHN</sequence>
<comment type="caution">
    <text evidence="2">The sequence shown here is derived from an EMBL/GenBank/DDBJ whole genome shotgun (WGS) entry which is preliminary data.</text>
</comment>
<accession>A0A8T1U6X4</accession>
<feature type="signal peptide" evidence="1">
    <location>
        <begin position="1"/>
        <end position="21"/>
    </location>
</feature>
<dbReference type="VEuPathDB" id="FungiDB:PC110_g2571"/>
<evidence type="ECO:0000313" key="2">
    <source>
        <dbReference type="EMBL" id="KAG6953660.1"/>
    </source>
</evidence>
<evidence type="ECO:0008006" key="4">
    <source>
        <dbReference type="Google" id="ProtNLM"/>
    </source>
</evidence>
<protein>
    <recommendedName>
        <fullName evidence="4">RxLR effector protein</fullName>
    </recommendedName>
</protein>
<dbReference type="EMBL" id="JAENGZ010000808">
    <property type="protein sequence ID" value="KAG6953660.1"/>
    <property type="molecule type" value="Genomic_DNA"/>
</dbReference>
<keyword evidence="1" id="KW-0732">Signal</keyword>
<dbReference type="OrthoDB" id="124445at2759"/>
<name>A0A8T1U6X4_9STRA</name>
<dbReference type="AlphaFoldDB" id="A0A8T1U6X4"/>